<sequence>MKHVRVTVAFPPAYRHPMHQFAVERDDVSDYRIVEWYPVGDGSTTLLLQFSGDADAYRERIATVDSVEAHHVADGPGDSVFVYAKDTQADASGQAATDFFVPGIAVVPPVAFNDDGTVTAALVGPGEDVQAGLSALPDEMDVTVESVTAYRGHATGLGASLTDAQLEAVAAAVECGYYEPTRSGSVAEVGEKLGCSGSAAAERLRRAEAGVMAAVAERAGGVSD</sequence>
<dbReference type="InterPro" id="IPR056493">
    <property type="entry name" value="HVO_0513_N"/>
</dbReference>
<keyword evidence="6" id="KW-1185">Reference proteome</keyword>
<protein>
    <submittedName>
        <fullName evidence="5">Helix-turn-helix domain-containing protein</fullName>
    </submittedName>
</protein>
<evidence type="ECO:0000259" key="4">
    <source>
        <dbReference type="Pfam" id="PF24278"/>
    </source>
</evidence>
<dbReference type="PANTHER" id="PTHR34236:SF1">
    <property type="entry name" value="DIMETHYL SULFOXIDE REDUCTASE TRANSCRIPTIONAL ACTIVATOR"/>
    <property type="match status" value="1"/>
</dbReference>
<gene>
    <name evidence="5" type="ORF">ACFOKC_14800</name>
</gene>
<organism evidence="5 6">
    <name type="scientific">Halobacterium litoreum</name>
    <dbReference type="NCBI Taxonomy" id="2039234"/>
    <lineage>
        <taxon>Archaea</taxon>
        <taxon>Methanobacteriati</taxon>
        <taxon>Methanobacteriota</taxon>
        <taxon>Stenosarchaea group</taxon>
        <taxon>Halobacteria</taxon>
        <taxon>Halobacteriales</taxon>
        <taxon>Halobacteriaceae</taxon>
        <taxon>Halobacterium</taxon>
    </lineage>
</organism>
<proteinExistence type="predicted"/>
<keyword evidence="1" id="KW-0805">Transcription regulation</keyword>
<dbReference type="AlphaFoldDB" id="A0ABD5NHW2"/>
<dbReference type="Pfam" id="PF04967">
    <property type="entry name" value="HTH_10"/>
    <property type="match status" value="1"/>
</dbReference>
<name>A0ABD5NHW2_9EURY</name>
<keyword evidence="2" id="KW-0804">Transcription</keyword>
<dbReference type="PANTHER" id="PTHR34236">
    <property type="entry name" value="DIMETHYL SULFOXIDE REDUCTASE TRANSCRIPTIONAL ACTIVATOR"/>
    <property type="match status" value="1"/>
</dbReference>
<accession>A0ABD5NHW2</accession>
<evidence type="ECO:0000256" key="2">
    <source>
        <dbReference type="ARBA" id="ARBA00023163"/>
    </source>
</evidence>
<dbReference type="RefSeq" id="WP_232569373.1">
    <property type="nucleotide sequence ID" value="NZ_CP089466.1"/>
</dbReference>
<evidence type="ECO:0000313" key="6">
    <source>
        <dbReference type="Proteomes" id="UP001595660"/>
    </source>
</evidence>
<reference evidence="5 6" key="1">
    <citation type="journal article" date="2019" name="Int. J. Syst. Evol. Microbiol.">
        <title>The Global Catalogue of Microorganisms (GCM) 10K type strain sequencing project: providing services to taxonomists for standard genome sequencing and annotation.</title>
        <authorList>
            <consortium name="The Broad Institute Genomics Platform"/>
            <consortium name="The Broad Institute Genome Sequencing Center for Infectious Disease"/>
            <person name="Wu L."/>
            <person name="Ma J."/>
        </authorList>
    </citation>
    <scope>NUCLEOTIDE SEQUENCE [LARGE SCALE GENOMIC DNA]</scope>
    <source>
        <strain evidence="5 6">CGMCC 1.12562</strain>
    </source>
</reference>
<evidence type="ECO:0000313" key="5">
    <source>
        <dbReference type="EMBL" id="MFC3478998.1"/>
    </source>
</evidence>
<dbReference type="EMBL" id="JBHRWN010000002">
    <property type="protein sequence ID" value="MFC3478998.1"/>
    <property type="molecule type" value="Genomic_DNA"/>
</dbReference>
<dbReference type="InterPro" id="IPR007050">
    <property type="entry name" value="HTH_bacterioopsin"/>
</dbReference>
<comment type="caution">
    <text evidence="5">The sequence shown here is derived from an EMBL/GenBank/DDBJ whole genome shotgun (WGS) entry which is preliminary data.</text>
</comment>
<evidence type="ECO:0000256" key="1">
    <source>
        <dbReference type="ARBA" id="ARBA00023015"/>
    </source>
</evidence>
<evidence type="ECO:0000259" key="3">
    <source>
        <dbReference type="Pfam" id="PF04967"/>
    </source>
</evidence>
<dbReference type="Pfam" id="PF24278">
    <property type="entry name" value="HVO_0513_N"/>
    <property type="match status" value="1"/>
</dbReference>
<dbReference type="Proteomes" id="UP001595660">
    <property type="component" value="Unassembled WGS sequence"/>
</dbReference>
<feature type="domain" description="HTH bat-type" evidence="3">
    <location>
        <begin position="161"/>
        <end position="212"/>
    </location>
</feature>
<dbReference type="GeneID" id="69117988"/>
<feature type="domain" description="HVO-0513-like N-terminal" evidence="4">
    <location>
        <begin position="16"/>
        <end position="150"/>
    </location>
</feature>